<dbReference type="PANTHER" id="PTHR36111:SF2">
    <property type="entry name" value="INNER MEMBRANE PROTEIN"/>
    <property type="match status" value="1"/>
</dbReference>
<dbReference type="RefSeq" id="WP_094016353.1">
    <property type="nucleotide sequence ID" value="NZ_NMQW01000025.1"/>
</dbReference>
<evidence type="ECO:0000313" key="3">
    <source>
        <dbReference type="EMBL" id="OXM84905.1"/>
    </source>
</evidence>
<dbReference type="PANTHER" id="PTHR36111">
    <property type="entry name" value="INNER MEMBRANE PROTEIN-RELATED"/>
    <property type="match status" value="1"/>
</dbReference>
<dbReference type="EMBL" id="NMQW01000025">
    <property type="protein sequence ID" value="OXM84905.1"/>
    <property type="molecule type" value="Genomic_DNA"/>
</dbReference>
<keyword evidence="2" id="KW-1133">Transmembrane helix</keyword>
<evidence type="ECO:0008006" key="5">
    <source>
        <dbReference type="Google" id="ProtNLM"/>
    </source>
</evidence>
<keyword evidence="2" id="KW-0472">Membrane</keyword>
<feature type="transmembrane region" description="Helical" evidence="2">
    <location>
        <begin position="30"/>
        <end position="50"/>
    </location>
</feature>
<keyword evidence="4" id="KW-1185">Reference proteome</keyword>
<feature type="transmembrane region" description="Helical" evidence="2">
    <location>
        <begin position="167"/>
        <end position="186"/>
    </location>
</feature>
<comment type="caution">
    <text evidence="3">The sequence shown here is derived from an EMBL/GenBank/DDBJ whole genome shotgun (WGS) entry which is preliminary data.</text>
</comment>
<gene>
    <name evidence="3" type="ORF">CF651_18560</name>
</gene>
<name>A0A229UNL1_9BACL</name>
<feature type="transmembrane region" description="Helical" evidence="2">
    <location>
        <begin position="198"/>
        <end position="220"/>
    </location>
</feature>
<feature type="transmembrane region" description="Helical" evidence="2">
    <location>
        <begin position="227"/>
        <end position="246"/>
    </location>
</feature>
<reference evidence="3 4" key="1">
    <citation type="submission" date="2017-07" db="EMBL/GenBank/DDBJ databases">
        <title>Genome sequencing and assembly of Paenibacillus rigui.</title>
        <authorList>
            <person name="Mayilraj S."/>
        </authorList>
    </citation>
    <scope>NUCLEOTIDE SEQUENCE [LARGE SCALE GENOMIC DNA]</scope>
    <source>
        <strain evidence="3 4">JCM 16352</strain>
    </source>
</reference>
<organism evidence="3 4">
    <name type="scientific">Paenibacillus rigui</name>
    <dbReference type="NCBI Taxonomy" id="554312"/>
    <lineage>
        <taxon>Bacteria</taxon>
        <taxon>Bacillati</taxon>
        <taxon>Bacillota</taxon>
        <taxon>Bacilli</taxon>
        <taxon>Bacillales</taxon>
        <taxon>Paenibacillaceae</taxon>
        <taxon>Paenibacillus</taxon>
    </lineage>
</organism>
<feature type="transmembrane region" description="Helical" evidence="2">
    <location>
        <begin position="6"/>
        <end position="23"/>
    </location>
</feature>
<dbReference type="InterPro" id="IPR007563">
    <property type="entry name" value="DUF554"/>
</dbReference>
<feature type="transmembrane region" description="Helical" evidence="2">
    <location>
        <begin position="56"/>
        <end position="75"/>
    </location>
</feature>
<feature type="compositionally biased region" description="Low complexity" evidence="1">
    <location>
        <begin position="114"/>
        <end position="129"/>
    </location>
</feature>
<feature type="region of interest" description="Disordered" evidence="1">
    <location>
        <begin position="100"/>
        <end position="129"/>
    </location>
</feature>
<evidence type="ECO:0000313" key="4">
    <source>
        <dbReference type="Proteomes" id="UP000215509"/>
    </source>
</evidence>
<dbReference type="Proteomes" id="UP000215509">
    <property type="component" value="Unassembled WGS sequence"/>
</dbReference>
<protein>
    <recommendedName>
        <fullName evidence="5">DUF554 domain-containing protein</fullName>
    </recommendedName>
</protein>
<dbReference type="OrthoDB" id="9797976at2"/>
<evidence type="ECO:0000256" key="1">
    <source>
        <dbReference type="SAM" id="MobiDB-lite"/>
    </source>
</evidence>
<keyword evidence="2" id="KW-0812">Transmembrane</keyword>
<evidence type="ECO:0000256" key="2">
    <source>
        <dbReference type="SAM" id="Phobius"/>
    </source>
</evidence>
<dbReference type="Pfam" id="PF04474">
    <property type="entry name" value="DUF554"/>
    <property type="match status" value="2"/>
</dbReference>
<feature type="transmembrane region" description="Helical" evidence="2">
    <location>
        <begin position="279"/>
        <end position="296"/>
    </location>
</feature>
<feature type="transmembrane region" description="Helical" evidence="2">
    <location>
        <begin position="252"/>
        <end position="272"/>
    </location>
</feature>
<accession>A0A229UNL1</accession>
<dbReference type="AlphaFoldDB" id="A0A229UNL1"/>
<proteinExistence type="predicted"/>
<sequence>MALWGTIVNAAAIIAGGLLGLMLNKMSQGIRNTVMQGIGLALVVLGLSMALKSSNFLLVVASLVIGGIAGELLRIEQRLERLGGRLEQAVEAFSRLGRSRKRRCSQESPEQKPEAALGQAQKEQAAGAERPREGVVLSAGSAAAAPKQTEQTERAEPVKEQGRIARAFVNTTLIYCVGAMAILGALDGGLRGQHDILYTKAMLDGFTAIIFASTMGVGVLFSSLPVLLYQGVIALGASGIASLIQQELLNEIIVQITAVGGILITGIGINLLEIRKINVANLLPSLLVAALAVVLIQS</sequence>